<protein>
    <submittedName>
        <fullName evidence="1">Uncharacterized protein</fullName>
    </submittedName>
</protein>
<reference evidence="1 2" key="1">
    <citation type="submission" date="2019-09" db="EMBL/GenBank/DDBJ databases">
        <title>Hydrogenophaga aromatica sp. nov., isolated from a para-xylene-degrading enrichment culture.</title>
        <authorList>
            <person name="Tancsics A."/>
            <person name="Banerjee S."/>
        </authorList>
    </citation>
    <scope>NUCLEOTIDE SEQUENCE [LARGE SCALE GENOMIC DNA]</scope>
    <source>
        <strain evidence="1 2">D2P1</strain>
    </source>
</reference>
<gene>
    <name evidence="1" type="ORF">F3K02_03330</name>
</gene>
<evidence type="ECO:0000313" key="1">
    <source>
        <dbReference type="EMBL" id="NWF44287.1"/>
    </source>
</evidence>
<sequence>MSPSIRPALVTALTALGLLLAPVNGLGESVVVTGSESRGASATLNFRIVIPPVMRVLENSHPQQIDPEADGSLSAQQRLVVMSNMKRGFCVTLRLADPALDDWQLTTAPQSGVQLNPMADGYRLCSNRPGRYTLLLQHQFGSSPANSNALNWPVQTDLTAI</sequence>
<accession>A0A7Y8GT04</accession>
<comment type="caution">
    <text evidence="1">The sequence shown here is derived from an EMBL/GenBank/DDBJ whole genome shotgun (WGS) entry which is preliminary data.</text>
</comment>
<name>A0A7Y8GT04_9BURK</name>
<organism evidence="1 2">
    <name type="scientific">Hydrogenophaga aromaticivorans</name>
    <dbReference type="NCBI Taxonomy" id="2610898"/>
    <lineage>
        <taxon>Bacteria</taxon>
        <taxon>Pseudomonadati</taxon>
        <taxon>Pseudomonadota</taxon>
        <taxon>Betaproteobacteria</taxon>
        <taxon>Burkholderiales</taxon>
        <taxon>Comamonadaceae</taxon>
        <taxon>Hydrogenophaga</taxon>
    </lineage>
</organism>
<dbReference type="RefSeq" id="WP_177133319.1">
    <property type="nucleotide sequence ID" value="NZ_VYGV01000004.1"/>
</dbReference>
<proteinExistence type="predicted"/>
<dbReference type="EMBL" id="VYGV01000004">
    <property type="protein sequence ID" value="NWF44287.1"/>
    <property type="molecule type" value="Genomic_DNA"/>
</dbReference>
<keyword evidence="2" id="KW-1185">Reference proteome</keyword>
<evidence type="ECO:0000313" key="2">
    <source>
        <dbReference type="Proteomes" id="UP000545507"/>
    </source>
</evidence>
<dbReference type="AlphaFoldDB" id="A0A7Y8GT04"/>
<dbReference type="Proteomes" id="UP000545507">
    <property type="component" value="Unassembled WGS sequence"/>
</dbReference>